<name>A0A4Y3TMA2_9PROT</name>
<comment type="caution">
    <text evidence="1">The sequence shown here is derived from an EMBL/GenBank/DDBJ whole genome shotgun (WGS) entry which is preliminary data.</text>
</comment>
<organism evidence="1 2">
    <name type="scientific">Acetobacter orleanensis</name>
    <dbReference type="NCBI Taxonomy" id="104099"/>
    <lineage>
        <taxon>Bacteria</taxon>
        <taxon>Pseudomonadati</taxon>
        <taxon>Pseudomonadota</taxon>
        <taxon>Alphaproteobacteria</taxon>
        <taxon>Acetobacterales</taxon>
        <taxon>Acetobacteraceae</taxon>
        <taxon>Acetobacter</taxon>
    </lineage>
</organism>
<dbReference type="AlphaFoldDB" id="A0A4Y3TMA2"/>
<reference evidence="1 2" key="1">
    <citation type="submission" date="2019-06" db="EMBL/GenBank/DDBJ databases">
        <title>Whole genome shotgun sequence of Acetobacter orleanensis NBRC 13752.</title>
        <authorList>
            <person name="Hosoyama A."/>
            <person name="Uohara A."/>
            <person name="Ohji S."/>
            <person name="Ichikawa N."/>
        </authorList>
    </citation>
    <scope>NUCLEOTIDE SEQUENCE [LARGE SCALE GENOMIC DNA]</scope>
    <source>
        <strain evidence="1 2">NBRC 13752</strain>
    </source>
</reference>
<dbReference type="Proteomes" id="UP000317617">
    <property type="component" value="Unassembled WGS sequence"/>
</dbReference>
<sequence length="101" mass="11660">MQIDAFVFQRPPQTFDEHVVQPSSAPVHADADLALFFDRRKDRILLVNQSIISISIEKSPFHGDIRDIGTPNPVRPIDDPPPQQIRIFPMLRMRLSVRGFW</sequence>
<proteinExistence type="predicted"/>
<evidence type="ECO:0000313" key="2">
    <source>
        <dbReference type="Proteomes" id="UP000317617"/>
    </source>
</evidence>
<evidence type="ECO:0000313" key="1">
    <source>
        <dbReference type="EMBL" id="GEB82157.1"/>
    </source>
</evidence>
<keyword evidence="2" id="KW-1185">Reference proteome</keyword>
<protein>
    <submittedName>
        <fullName evidence="1">Uncharacterized protein</fullName>
    </submittedName>
</protein>
<gene>
    <name evidence="1" type="ORF">AOR01nite_06340</name>
</gene>
<accession>A0A4Y3TMA2</accession>
<dbReference type="EMBL" id="BJMU01000002">
    <property type="protein sequence ID" value="GEB82157.1"/>
    <property type="molecule type" value="Genomic_DNA"/>
</dbReference>